<sequence>MLRFILLSALAALVLTEDLASKPKHLEEVPRTKVVGGDIALPNSWPWQVSLLVKSGVSYFQNCGGILIRTGWVLTAASCVDSPKTLLVVLGEYNLNSIEGTEQLITVSRIIIHPLWNKNLASGNDIALLQLSTPATLNSAVQLAALPPSGQILPNNYPCYITGWGSTFTGGLVSNSLRQAYLPIVDYPTCSSPSWWGAVAKPNMICAGGSTNSACYGDSGGPLNCQVGGRYYVHGVTSFVSAAGCNTFQKPTGFTRVSAYISWITGFTG</sequence>
<dbReference type="GO" id="GO:0004252">
    <property type="term" value="F:serine-type endopeptidase activity"/>
    <property type="evidence" value="ECO:0007669"/>
    <property type="project" value="UniProtKB-EC"/>
</dbReference>
<dbReference type="InterPro" id="IPR001314">
    <property type="entry name" value="Peptidase_S1A"/>
</dbReference>
<comment type="subcellular location">
    <subcellularLocation>
        <location evidence="2">Secreted</location>
    </subcellularLocation>
</comment>
<organism evidence="14 15">
    <name type="scientific">Esox lucius</name>
    <name type="common">Northern pike</name>
    <dbReference type="NCBI Taxonomy" id="8010"/>
    <lineage>
        <taxon>Eukaryota</taxon>
        <taxon>Metazoa</taxon>
        <taxon>Chordata</taxon>
        <taxon>Craniata</taxon>
        <taxon>Vertebrata</taxon>
        <taxon>Euteleostomi</taxon>
        <taxon>Actinopterygii</taxon>
        <taxon>Neopterygii</taxon>
        <taxon>Teleostei</taxon>
        <taxon>Protacanthopterygii</taxon>
        <taxon>Esociformes</taxon>
        <taxon>Esocidae</taxon>
        <taxon>Esox</taxon>
    </lineage>
</organism>
<dbReference type="CDD" id="cd00190">
    <property type="entry name" value="Tryp_SPc"/>
    <property type="match status" value="1"/>
</dbReference>
<dbReference type="EC" id="3.4.21.36" evidence="11"/>
<dbReference type="InterPro" id="IPR001254">
    <property type="entry name" value="Trypsin_dom"/>
</dbReference>
<dbReference type="PROSITE" id="PS00135">
    <property type="entry name" value="TRYPSIN_SER"/>
    <property type="match status" value="1"/>
</dbReference>
<keyword evidence="5" id="KW-0479">Metal-binding</keyword>
<keyword evidence="4" id="KW-0645">Protease</keyword>
<evidence type="ECO:0000256" key="2">
    <source>
        <dbReference type="ARBA" id="ARBA00004613"/>
    </source>
</evidence>
<dbReference type="GO" id="GO:0005615">
    <property type="term" value="C:extracellular space"/>
    <property type="evidence" value="ECO:0007669"/>
    <property type="project" value="TreeGrafter"/>
</dbReference>
<feature type="domain" description="Peptidase S1" evidence="13">
    <location>
        <begin position="34"/>
        <end position="269"/>
    </location>
</feature>
<evidence type="ECO:0000256" key="11">
    <source>
        <dbReference type="ARBA" id="ARBA00039015"/>
    </source>
</evidence>
<dbReference type="PANTHER" id="PTHR24257">
    <property type="entry name" value="CHYMOTRYPSIN-LIKE ELASTASE FAMILY MEMBER"/>
    <property type="match status" value="1"/>
</dbReference>
<keyword evidence="9" id="KW-1015">Disulfide bond</keyword>
<dbReference type="InterPro" id="IPR009003">
    <property type="entry name" value="Peptidase_S1_PA"/>
</dbReference>
<dbReference type="SMART" id="SM00020">
    <property type="entry name" value="Tryp_SPc"/>
    <property type="match status" value="1"/>
</dbReference>
<keyword evidence="7" id="KW-0720">Serine protease</keyword>
<dbReference type="FunFam" id="2.40.10.10:FF:000122">
    <property type="entry name" value="Chymotrypsin-like elastase family member 1"/>
    <property type="match status" value="1"/>
</dbReference>
<name>A0A3P8ZZL4_ESOLU</name>
<dbReference type="GeneTree" id="ENSGT01030000234528"/>
<dbReference type="STRING" id="8010.ENSELUP00000033758"/>
<dbReference type="AlphaFoldDB" id="A0A3P8ZZL4"/>
<dbReference type="Ensembl" id="ENSELUT00000037820.3">
    <property type="protein sequence ID" value="ENSELUP00000033758.3"/>
    <property type="gene ID" value="ENSELUG00000012098.3"/>
</dbReference>
<evidence type="ECO:0000256" key="10">
    <source>
        <dbReference type="ARBA" id="ARBA00036864"/>
    </source>
</evidence>
<evidence type="ECO:0000259" key="13">
    <source>
        <dbReference type="PROSITE" id="PS50240"/>
    </source>
</evidence>
<dbReference type="PRINTS" id="PR00722">
    <property type="entry name" value="CHYMOTRYPSIN"/>
</dbReference>
<dbReference type="Bgee" id="ENSELUG00000012098">
    <property type="expression patterns" value="Expressed in liver and 6 other cell types or tissues"/>
</dbReference>
<dbReference type="PANTHER" id="PTHR24257:SF0">
    <property type="entry name" value="CHYMOTRYPSIN-LIKE ELASTASE FAMILY MEMBER 1"/>
    <property type="match status" value="1"/>
</dbReference>
<evidence type="ECO:0000256" key="5">
    <source>
        <dbReference type="ARBA" id="ARBA00022723"/>
    </source>
</evidence>
<dbReference type="PROSITE" id="PS50240">
    <property type="entry name" value="TRYPSIN_DOM"/>
    <property type="match status" value="1"/>
</dbReference>
<evidence type="ECO:0000313" key="14">
    <source>
        <dbReference type="Ensembl" id="ENSELUP00000033758.3"/>
    </source>
</evidence>
<keyword evidence="8" id="KW-0106">Calcium</keyword>
<dbReference type="RefSeq" id="XP_034143474.1">
    <property type="nucleotide sequence ID" value="XM_034287583.1"/>
</dbReference>
<evidence type="ECO:0000256" key="9">
    <source>
        <dbReference type="ARBA" id="ARBA00023157"/>
    </source>
</evidence>
<feature type="signal peptide" evidence="12">
    <location>
        <begin position="1"/>
        <end position="16"/>
    </location>
</feature>
<proteinExistence type="predicted"/>
<keyword evidence="12" id="KW-0732">Signal</keyword>
<dbReference type="SUPFAM" id="SSF50494">
    <property type="entry name" value="Trypsin-like serine proteases"/>
    <property type="match status" value="1"/>
</dbReference>
<evidence type="ECO:0000256" key="3">
    <source>
        <dbReference type="ARBA" id="ARBA00022525"/>
    </source>
</evidence>
<dbReference type="GO" id="GO:0046872">
    <property type="term" value="F:metal ion binding"/>
    <property type="evidence" value="ECO:0007669"/>
    <property type="project" value="UniProtKB-KW"/>
</dbReference>
<reference evidence="14" key="2">
    <citation type="submission" date="2025-08" db="UniProtKB">
        <authorList>
            <consortium name="Ensembl"/>
        </authorList>
    </citation>
    <scope>IDENTIFICATION</scope>
</reference>
<dbReference type="GO" id="GO:0006508">
    <property type="term" value="P:proteolysis"/>
    <property type="evidence" value="ECO:0007669"/>
    <property type="project" value="UniProtKB-KW"/>
</dbReference>
<feature type="chain" id="PRO_5044213736" description="pancreatic elastase" evidence="12">
    <location>
        <begin position="17"/>
        <end position="269"/>
    </location>
</feature>
<dbReference type="Gene3D" id="2.40.10.10">
    <property type="entry name" value="Trypsin-like serine proteases"/>
    <property type="match status" value="2"/>
</dbReference>
<keyword evidence="15" id="KW-1185">Reference proteome</keyword>
<dbReference type="FunFam" id="2.40.10.10:FF:000280">
    <property type="match status" value="1"/>
</dbReference>
<evidence type="ECO:0000256" key="8">
    <source>
        <dbReference type="ARBA" id="ARBA00022837"/>
    </source>
</evidence>
<dbReference type="InParanoid" id="A0A3P8ZZL4"/>
<reference evidence="14" key="3">
    <citation type="submission" date="2025-09" db="UniProtKB">
        <authorList>
            <consortium name="Ensembl"/>
        </authorList>
    </citation>
    <scope>IDENTIFICATION</scope>
</reference>
<dbReference type="GeneID" id="105028857"/>
<dbReference type="InterPro" id="IPR033116">
    <property type="entry name" value="TRYPSIN_SER"/>
</dbReference>
<comment type="cofactor">
    <cofactor evidence="1">
        <name>Ca(2+)</name>
        <dbReference type="ChEBI" id="CHEBI:29108"/>
    </cofactor>
</comment>
<evidence type="ECO:0000256" key="12">
    <source>
        <dbReference type="SAM" id="SignalP"/>
    </source>
</evidence>
<dbReference type="Proteomes" id="UP000265140">
    <property type="component" value="Chromosome 17"/>
</dbReference>
<evidence type="ECO:0000256" key="6">
    <source>
        <dbReference type="ARBA" id="ARBA00022801"/>
    </source>
</evidence>
<evidence type="ECO:0000256" key="1">
    <source>
        <dbReference type="ARBA" id="ARBA00001913"/>
    </source>
</evidence>
<comment type="catalytic activity">
    <reaction evidence="10">
        <text>Hydrolysis of proteins, including elastin. Preferential cleavage: Ala-|-Xaa.</text>
        <dbReference type="EC" id="3.4.21.36"/>
    </reaction>
</comment>
<keyword evidence="3" id="KW-0964">Secreted</keyword>
<dbReference type="InterPro" id="IPR043504">
    <property type="entry name" value="Peptidase_S1_PA_chymotrypsin"/>
</dbReference>
<keyword evidence="6" id="KW-0378">Hydrolase</keyword>
<dbReference type="OMA" id="IARDWVM"/>
<accession>A0A3P8ZZL4</accession>
<evidence type="ECO:0000313" key="15">
    <source>
        <dbReference type="Proteomes" id="UP000265140"/>
    </source>
</evidence>
<evidence type="ECO:0000256" key="7">
    <source>
        <dbReference type="ARBA" id="ARBA00022825"/>
    </source>
</evidence>
<dbReference type="Pfam" id="PF00089">
    <property type="entry name" value="Trypsin"/>
    <property type="match status" value="1"/>
</dbReference>
<reference evidence="14" key="1">
    <citation type="submission" date="2020-02" db="EMBL/GenBank/DDBJ databases">
        <title>Esox lucius (northern pike) genome, fEsoLuc1, primary haplotype.</title>
        <authorList>
            <person name="Myers G."/>
            <person name="Karagic N."/>
            <person name="Meyer A."/>
            <person name="Pippel M."/>
            <person name="Reichard M."/>
            <person name="Winkler S."/>
            <person name="Tracey A."/>
            <person name="Sims Y."/>
            <person name="Howe K."/>
            <person name="Rhie A."/>
            <person name="Formenti G."/>
            <person name="Durbin R."/>
            <person name="Fedrigo O."/>
            <person name="Jarvis E.D."/>
        </authorList>
    </citation>
    <scope>NUCLEOTIDE SEQUENCE [LARGE SCALE GENOMIC DNA]</scope>
</reference>
<protein>
    <recommendedName>
        <fullName evidence="11">pancreatic elastase</fullName>
        <ecNumber evidence="11">3.4.21.36</ecNumber>
    </recommendedName>
</protein>
<dbReference type="InterPro" id="IPR050850">
    <property type="entry name" value="Peptidase_S1_Elastase_sf"/>
</dbReference>
<evidence type="ECO:0000256" key="4">
    <source>
        <dbReference type="ARBA" id="ARBA00022670"/>
    </source>
</evidence>